<dbReference type="AlphaFoldDB" id="A0AAN4ATA7"/>
<reference evidence="1 2" key="1">
    <citation type="submission" date="2012-07" db="EMBL/GenBank/DDBJ databases">
        <authorList>
            <person name="Durkin A.S."/>
            <person name="McCorrison J."/>
            <person name="Torralba M."/>
            <person name="Gillis M."/>
            <person name="Methe B."/>
            <person name="Sutton G."/>
            <person name="Nelson K.E."/>
        </authorList>
    </citation>
    <scope>NUCLEOTIDE SEQUENCE [LARGE SCALE GENOMIC DNA]</scope>
    <source>
        <strain evidence="1 2">Fnf 1007</strain>
    </source>
</reference>
<gene>
    <name evidence="1" type="ORF">HMPREF1127_1591</name>
</gene>
<dbReference type="EMBL" id="ALKK01000058">
    <property type="protein sequence ID" value="EJU16416.1"/>
    <property type="molecule type" value="Genomic_DNA"/>
</dbReference>
<comment type="caution">
    <text evidence="1">The sequence shown here is derived from an EMBL/GenBank/DDBJ whole genome shotgun (WGS) entry which is preliminary data.</text>
</comment>
<accession>A0AAN4ATA7</accession>
<organism evidence="1 2">
    <name type="scientific">Fusobacterium necrophorum subsp. funduliforme Fnf 1007</name>
    <dbReference type="NCBI Taxonomy" id="1161424"/>
    <lineage>
        <taxon>Bacteria</taxon>
        <taxon>Fusobacteriati</taxon>
        <taxon>Fusobacteriota</taxon>
        <taxon>Fusobacteriia</taxon>
        <taxon>Fusobacteriales</taxon>
        <taxon>Fusobacteriaceae</taxon>
        <taxon>Fusobacterium</taxon>
    </lineage>
</organism>
<name>A0AAN4ATA7_9FUSO</name>
<sequence>MVLFLFFFIFYPFLEMVLKNRKRYILFSIFFPLKLQRLKYASQITINKSIFLTTRKKSILVMFLKNFK</sequence>
<proteinExistence type="predicted"/>
<protein>
    <submittedName>
        <fullName evidence="1">Uncharacterized protein</fullName>
    </submittedName>
</protein>
<evidence type="ECO:0000313" key="1">
    <source>
        <dbReference type="EMBL" id="EJU16416.1"/>
    </source>
</evidence>
<evidence type="ECO:0000313" key="2">
    <source>
        <dbReference type="Proteomes" id="UP000003120"/>
    </source>
</evidence>
<dbReference type="Proteomes" id="UP000003120">
    <property type="component" value="Unassembled WGS sequence"/>
</dbReference>